<gene>
    <name evidence="1" type="ORF">SCF082_LOCUS31621</name>
</gene>
<dbReference type="EMBL" id="CAXAMM010026880">
    <property type="protein sequence ID" value="CAK9059825.1"/>
    <property type="molecule type" value="Genomic_DNA"/>
</dbReference>
<comment type="caution">
    <text evidence="1">The sequence shown here is derived from an EMBL/GenBank/DDBJ whole genome shotgun (WGS) entry which is preliminary data.</text>
</comment>
<organism evidence="1 2">
    <name type="scientific">Durusdinium trenchii</name>
    <dbReference type="NCBI Taxonomy" id="1381693"/>
    <lineage>
        <taxon>Eukaryota</taxon>
        <taxon>Sar</taxon>
        <taxon>Alveolata</taxon>
        <taxon>Dinophyceae</taxon>
        <taxon>Suessiales</taxon>
        <taxon>Symbiodiniaceae</taxon>
        <taxon>Durusdinium</taxon>
    </lineage>
</organism>
<protein>
    <submittedName>
        <fullName evidence="1">Uncharacterized protein</fullName>
    </submittedName>
</protein>
<keyword evidence="2" id="KW-1185">Reference proteome</keyword>
<name>A0ABP0NC25_9DINO</name>
<evidence type="ECO:0000313" key="2">
    <source>
        <dbReference type="Proteomes" id="UP001642464"/>
    </source>
</evidence>
<sequence length="799" mass="89688">MIAYLPLAAIDLKPPPDGYPCIGDFTTTCLTAPLLLLMIASDLDPIAGKDIGTQKENPYNKCFLFVVQQELILPLLAAIGGMCNLPCTISKTGDTETHSFENIQLSCQGAERQRKDVMKLAARFELLIQQRRQCAECKDQSDEEILSMLIQRYNSFKANAALKLWQLNGDAQSAIFGIISGMSTEARSLVRQHLDFNKYEESGFFENKWQDVTKEAQVLHFKRYNQWWNNNSKRVKRSMRSRLRWGEEEHLKAAEYKMACANLAHDYREAVAYNLRRHKVEGSKHVAQVLHMRDQIEIGLDVVTQFMQKRALMVVGDKGQGLAAMQRRMVADGTNRFSAPVELTKMHHVGFIDFSKFGRLTMVEINAAVDWCKQILHQNENYSMVFAVAPLLASEGVLGGLRGEMRRIEDKLVDNGMECKTCSIPFDVVLDMMMELSESCYLGLFSQCSQQNVFEHAVTTVKDKLLEEWKQGANLVDPDWRVRLKNFDDVFKPRADARTEPTPAAAAEIDLGVEGQAATVTHASAVSDCPTPSALSKEKFEQQFPTVAATCNLNMAGQTVLCMFVDGKVFVSSPTHKIRLVGVDSSNPCPIFLYSAGSWLGDSSKAKDYISKAENQNKAVEFRLESGESKVVLEEQGTQGASDGPPSSLFTLIVQLEKRGLLDLKLTGHKIDRPPDVKRGESADRIDVIHETYSVFKPGQVALKTAKQTNLAGLIGYKALSSSQYLTLVWRYLDARLYILLLCWLDWGLFVMMNKESLEKQRHATLRTGQSPGTSEAALVHQRRRVSYGTWHALSDRLR</sequence>
<dbReference type="Proteomes" id="UP001642464">
    <property type="component" value="Unassembled WGS sequence"/>
</dbReference>
<reference evidence="1 2" key="1">
    <citation type="submission" date="2024-02" db="EMBL/GenBank/DDBJ databases">
        <authorList>
            <person name="Chen Y."/>
            <person name="Shah S."/>
            <person name="Dougan E. K."/>
            <person name="Thang M."/>
            <person name="Chan C."/>
        </authorList>
    </citation>
    <scope>NUCLEOTIDE SEQUENCE [LARGE SCALE GENOMIC DNA]</scope>
</reference>
<accession>A0ABP0NC25</accession>
<evidence type="ECO:0000313" key="1">
    <source>
        <dbReference type="EMBL" id="CAK9059825.1"/>
    </source>
</evidence>
<proteinExistence type="predicted"/>